<dbReference type="GO" id="GO:0008168">
    <property type="term" value="F:methyltransferase activity"/>
    <property type="evidence" value="ECO:0007669"/>
    <property type="project" value="UniProtKB-KW"/>
</dbReference>
<dbReference type="EC" id="4.2.1.75" evidence="3 9"/>
<dbReference type="GO" id="GO:0032259">
    <property type="term" value="P:methylation"/>
    <property type="evidence" value="ECO:0007669"/>
    <property type="project" value="UniProtKB-KW"/>
</dbReference>
<dbReference type="RefSeq" id="WP_135850216.1">
    <property type="nucleotide sequence ID" value="NZ_RHPJ01000003.1"/>
</dbReference>
<reference evidence="12 13" key="1">
    <citation type="submission" date="2018-11" db="EMBL/GenBank/DDBJ databases">
        <title>Complete genome sequencing of the Actinobacteria Serinibacter sp. K3-2.</title>
        <authorList>
            <person name="Rakitin A.L."/>
            <person name="Beletsky A.V."/>
            <person name="Mardanov A.V."/>
            <person name="Ravin N.V."/>
            <person name="Gromova A.S."/>
            <person name="Filippova S.N."/>
            <person name="Gal'Chenko V.F."/>
        </authorList>
    </citation>
    <scope>NUCLEOTIDE SEQUENCE [LARGE SCALE GENOMIC DNA]</scope>
    <source>
        <strain evidence="12 13">K3-2</strain>
    </source>
</reference>
<evidence type="ECO:0000256" key="9">
    <source>
        <dbReference type="RuleBase" id="RU366031"/>
    </source>
</evidence>
<dbReference type="InterPro" id="IPR036108">
    <property type="entry name" value="4pyrrol_syn_uPrphyn_synt_sf"/>
</dbReference>
<evidence type="ECO:0000256" key="8">
    <source>
        <dbReference type="ARBA" id="ARBA00048617"/>
    </source>
</evidence>
<evidence type="ECO:0000256" key="4">
    <source>
        <dbReference type="ARBA" id="ARBA00023239"/>
    </source>
</evidence>
<name>A0A4Z1E1U6_9MICO</name>
<proteinExistence type="inferred from homology"/>
<evidence type="ECO:0000256" key="3">
    <source>
        <dbReference type="ARBA" id="ARBA00013109"/>
    </source>
</evidence>
<evidence type="ECO:0000256" key="6">
    <source>
        <dbReference type="ARBA" id="ARBA00037589"/>
    </source>
</evidence>
<evidence type="ECO:0000256" key="2">
    <source>
        <dbReference type="ARBA" id="ARBA00008133"/>
    </source>
</evidence>
<dbReference type="Pfam" id="PF02602">
    <property type="entry name" value="HEM4"/>
    <property type="match status" value="1"/>
</dbReference>
<evidence type="ECO:0000256" key="5">
    <source>
        <dbReference type="ARBA" id="ARBA00023244"/>
    </source>
</evidence>
<comment type="function">
    <text evidence="6 9">Catalyzes cyclization of the linear tetrapyrrole, hydroxymethylbilane, to the macrocyclic uroporphyrinogen III.</text>
</comment>
<evidence type="ECO:0000256" key="1">
    <source>
        <dbReference type="ARBA" id="ARBA00004772"/>
    </source>
</evidence>
<comment type="catalytic activity">
    <reaction evidence="8 9">
        <text>hydroxymethylbilane = uroporphyrinogen III + H2O</text>
        <dbReference type="Rhea" id="RHEA:18965"/>
        <dbReference type="ChEBI" id="CHEBI:15377"/>
        <dbReference type="ChEBI" id="CHEBI:57308"/>
        <dbReference type="ChEBI" id="CHEBI:57845"/>
        <dbReference type="EC" id="4.2.1.75"/>
    </reaction>
</comment>
<evidence type="ECO:0000259" key="11">
    <source>
        <dbReference type="Pfam" id="PF02602"/>
    </source>
</evidence>
<evidence type="ECO:0000313" key="13">
    <source>
        <dbReference type="Proteomes" id="UP000297318"/>
    </source>
</evidence>
<keyword evidence="13" id="KW-1185">Reference proteome</keyword>
<comment type="caution">
    <text evidence="12">The sequence shown here is derived from an EMBL/GenBank/DDBJ whole genome shotgun (WGS) entry which is preliminary data.</text>
</comment>
<dbReference type="CDD" id="cd06578">
    <property type="entry name" value="HemD"/>
    <property type="match status" value="1"/>
</dbReference>
<dbReference type="GO" id="GO:0004852">
    <property type="term" value="F:uroporphyrinogen-III synthase activity"/>
    <property type="evidence" value="ECO:0007669"/>
    <property type="project" value="UniProtKB-UniRule"/>
</dbReference>
<evidence type="ECO:0000256" key="10">
    <source>
        <dbReference type="SAM" id="MobiDB-lite"/>
    </source>
</evidence>
<dbReference type="GO" id="GO:0006780">
    <property type="term" value="P:uroporphyrinogen III biosynthetic process"/>
    <property type="evidence" value="ECO:0007669"/>
    <property type="project" value="UniProtKB-UniRule"/>
</dbReference>
<comment type="similarity">
    <text evidence="2 9">Belongs to the uroporphyrinogen-III synthase family.</text>
</comment>
<dbReference type="EMBL" id="RHPJ01000003">
    <property type="protein sequence ID" value="TGO04642.1"/>
    <property type="molecule type" value="Genomic_DNA"/>
</dbReference>
<dbReference type="Gene3D" id="3.40.50.10090">
    <property type="match status" value="2"/>
</dbReference>
<evidence type="ECO:0000313" key="12">
    <source>
        <dbReference type="EMBL" id="TGO04642.1"/>
    </source>
</evidence>
<comment type="pathway">
    <text evidence="1 9">Porphyrin-containing compound metabolism; protoporphyrin-IX biosynthesis; coproporphyrinogen-III from 5-aminolevulinate: step 3/4.</text>
</comment>
<feature type="domain" description="Tetrapyrrole biosynthesis uroporphyrinogen III synthase" evidence="11">
    <location>
        <begin position="42"/>
        <end position="267"/>
    </location>
</feature>
<keyword evidence="12" id="KW-0489">Methyltransferase</keyword>
<dbReference type="InterPro" id="IPR039793">
    <property type="entry name" value="UROS/Hem4"/>
</dbReference>
<dbReference type="GO" id="GO:0006782">
    <property type="term" value="P:protoporphyrinogen IX biosynthetic process"/>
    <property type="evidence" value="ECO:0007669"/>
    <property type="project" value="UniProtKB-UniRule"/>
</dbReference>
<keyword evidence="4 9" id="KW-0456">Lyase</keyword>
<keyword evidence="12" id="KW-0808">Transferase</keyword>
<accession>A0A4Z1E1U6</accession>
<dbReference type="AlphaFoldDB" id="A0A4Z1E1U6"/>
<gene>
    <name evidence="12" type="ORF">SERN_2235</name>
</gene>
<dbReference type="Proteomes" id="UP000297318">
    <property type="component" value="Unassembled WGS sequence"/>
</dbReference>
<feature type="region of interest" description="Disordered" evidence="10">
    <location>
        <begin position="1"/>
        <end position="28"/>
    </location>
</feature>
<evidence type="ECO:0000256" key="7">
    <source>
        <dbReference type="ARBA" id="ARBA00040167"/>
    </source>
</evidence>
<organism evidence="12 13">
    <name type="scientific">Serinibacter arcticus</name>
    <dbReference type="NCBI Taxonomy" id="1655435"/>
    <lineage>
        <taxon>Bacteria</taxon>
        <taxon>Bacillati</taxon>
        <taxon>Actinomycetota</taxon>
        <taxon>Actinomycetes</taxon>
        <taxon>Micrococcales</taxon>
        <taxon>Beutenbergiaceae</taxon>
        <taxon>Serinibacter</taxon>
    </lineage>
</organism>
<dbReference type="OrthoDB" id="9815856at2"/>
<dbReference type="PANTHER" id="PTHR38042">
    <property type="entry name" value="UROPORPHYRINOGEN-III SYNTHASE, CHLOROPLASTIC"/>
    <property type="match status" value="1"/>
</dbReference>
<protein>
    <recommendedName>
        <fullName evidence="7 9">Uroporphyrinogen-III synthase</fullName>
        <ecNumber evidence="3 9">4.2.1.75</ecNumber>
    </recommendedName>
</protein>
<dbReference type="UniPathway" id="UPA00251">
    <property type="reaction ID" value="UER00320"/>
</dbReference>
<keyword evidence="5 9" id="KW-0627">Porphyrin biosynthesis</keyword>
<dbReference type="PANTHER" id="PTHR38042:SF1">
    <property type="entry name" value="UROPORPHYRINOGEN-III SYNTHASE, CHLOROPLASTIC"/>
    <property type="match status" value="1"/>
</dbReference>
<dbReference type="InterPro" id="IPR003754">
    <property type="entry name" value="4pyrrol_synth_uPrphyn_synth"/>
</dbReference>
<sequence>MTATSGHDPAQASEPDAEPGPAPTLAGRTVLVPRGGSRGAAWAHEVEARGGRAVLAPLVEIVGPVDDAPLRSAVAELTGGVFAWVALTSVNAVHALTALDARLGGARVAVVGEETGRAARTAGWQVDLLPERRTAAGLVEAWRDDVGPPPIDGSATGSRRVLLPLSVQAGDTLAAGLVALGWDPVRVDAYDVAPVPPGRAVVDAVAAGEIDAVIVTSGSVARRVAEVFGPLPDGVAIACIGEPSAQAARAAGLRVAVVATRSTGAGTVDALAQHYGPHRDIRTSLTTHDREDPT</sequence>
<dbReference type="SUPFAM" id="SSF69618">
    <property type="entry name" value="HemD-like"/>
    <property type="match status" value="1"/>
</dbReference>